<proteinExistence type="predicted"/>
<evidence type="ECO:0000313" key="1">
    <source>
        <dbReference type="EMBL" id="OZC11990.1"/>
    </source>
</evidence>
<accession>A0A238C4N4</accession>
<name>A0A238C4N4_9BILA</name>
<dbReference type="AlphaFoldDB" id="A0A238C4N4"/>
<evidence type="ECO:0000313" key="2">
    <source>
        <dbReference type="Proteomes" id="UP000242913"/>
    </source>
</evidence>
<keyword evidence="2" id="KW-1185">Reference proteome</keyword>
<protein>
    <submittedName>
        <fullName evidence="1">Uncharacterized protein</fullName>
    </submittedName>
</protein>
<gene>
    <name evidence="1" type="ORF">X798_01171</name>
</gene>
<dbReference type="EMBL" id="KZ269979">
    <property type="protein sequence ID" value="OZC11990.1"/>
    <property type="molecule type" value="Genomic_DNA"/>
</dbReference>
<sequence>MNFYTAQSLKIIHILGYLLKLITSRAITKLFGRYSTMLMREVKGAKGVKQRRIIYNSHHRRAICRSLVLCEVRESFIACQQLFESKNNVTQFFRFYHDF</sequence>
<reference evidence="1 2" key="1">
    <citation type="submission" date="2015-12" db="EMBL/GenBank/DDBJ databases">
        <title>Draft genome of the nematode, Onchocerca flexuosa.</title>
        <authorList>
            <person name="Mitreva M."/>
        </authorList>
    </citation>
    <scope>NUCLEOTIDE SEQUENCE [LARGE SCALE GENOMIC DNA]</scope>
    <source>
        <strain evidence="1">Red Deer</strain>
    </source>
</reference>
<organism evidence="1 2">
    <name type="scientific">Onchocerca flexuosa</name>
    <dbReference type="NCBI Taxonomy" id="387005"/>
    <lineage>
        <taxon>Eukaryota</taxon>
        <taxon>Metazoa</taxon>
        <taxon>Ecdysozoa</taxon>
        <taxon>Nematoda</taxon>
        <taxon>Chromadorea</taxon>
        <taxon>Rhabditida</taxon>
        <taxon>Spirurina</taxon>
        <taxon>Spiruromorpha</taxon>
        <taxon>Filarioidea</taxon>
        <taxon>Onchocercidae</taxon>
        <taxon>Onchocerca</taxon>
    </lineage>
</organism>
<dbReference type="Proteomes" id="UP000242913">
    <property type="component" value="Unassembled WGS sequence"/>
</dbReference>